<evidence type="ECO:0000256" key="4">
    <source>
        <dbReference type="ARBA" id="ARBA00023306"/>
    </source>
</evidence>
<accession>A0ABT5IY36</accession>
<keyword evidence="1 5" id="KW-0963">Cytoplasm</keyword>
<keyword evidence="8" id="KW-1185">Reference proteome</keyword>
<feature type="coiled-coil region" evidence="6">
    <location>
        <begin position="66"/>
        <end position="111"/>
    </location>
</feature>
<organism evidence="7 8">
    <name type="scientific">Vogesella aquatica</name>
    <dbReference type="NCBI Taxonomy" id="2984206"/>
    <lineage>
        <taxon>Bacteria</taxon>
        <taxon>Pseudomonadati</taxon>
        <taxon>Pseudomonadota</taxon>
        <taxon>Betaproteobacteria</taxon>
        <taxon>Neisseriales</taxon>
        <taxon>Chromobacteriaceae</taxon>
        <taxon>Vogesella</taxon>
    </lineage>
</organism>
<proteinExistence type="inferred from homology"/>
<dbReference type="Pfam" id="PF07072">
    <property type="entry name" value="ZapD"/>
    <property type="match status" value="1"/>
</dbReference>
<dbReference type="Gene3D" id="2.60.440.10">
    <property type="entry name" value="YacF-like domains"/>
    <property type="match status" value="1"/>
</dbReference>
<gene>
    <name evidence="5 7" type="primary">zapD</name>
    <name evidence="7" type="ORF">PQU95_07755</name>
</gene>
<evidence type="ECO:0000256" key="2">
    <source>
        <dbReference type="ARBA" id="ARBA00022618"/>
    </source>
</evidence>
<dbReference type="Proteomes" id="UP001219956">
    <property type="component" value="Unassembled WGS sequence"/>
</dbReference>
<dbReference type="Gene3D" id="1.10.3900.10">
    <property type="entry name" value="YacF-like"/>
    <property type="match status" value="1"/>
</dbReference>
<dbReference type="HAMAP" id="MF_01092">
    <property type="entry name" value="ZapD"/>
    <property type="match status" value="1"/>
</dbReference>
<dbReference type="InterPro" id="IPR036268">
    <property type="entry name" value="ZapD_sf"/>
</dbReference>
<evidence type="ECO:0000256" key="5">
    <source>
        <dbReference type="HAMAP-Rule" id="MF_01092"/>
    </source>
</evidence>
<sequence length="261" mass="29873">MTSNQRTAAVTSFEFPLVERTRTLLRLEQVYQRLVFFIAQQESYAHHAALMSLFEVLEAAGRTELKSDLLQELERQKLNLEALRDNPVVQQDALESQLEEIERTMASLLEITGKFGQHLRENEWLMAIKQRSVIPGGTCQYDLPSYHLWLQHDSEQRRADLQRWAAPLMPTAAAANILLKLLRDSGKTHPYTARRGAFQQMSGGKVVQLIRVGFDRSLQIVPEVSANKYAINVRFIHAATGEVRARQVEDDVDFSLTYCKF</sequence>
<comment type="subunit">
    <text evidence="5">Interacts with FtsZ.</text>
</comment>
<dbReference type="GO" id="GO:0051301">
    <property type="term" value="P:cell division"/>
    <property type="evidence" value="ECO:0007669"/>
    <property type="project" value="UniProtKB-KW"/>
</dbReference>
<evidence type="ECO:0000256" key="6">
    <source>
        <dbReference type="SAM" id="Coils"/>
    </source>
</evidence>
<evidence type="ECO:0000256" key="3">
    <source>
        <dbReference type="ARBA" id="ARBA00023210"/>
    </source>
</evidence>
<dbReference type="SUPFAM" id="SSF160950">
    <property type="entry name" value="YacF-like"/>
    <property type="match status" value="1"/>
</dbReference>
<keyword evidence="4 5" id="KW-0131">Cell cycle</keyword>
<reference evidence="7 8" key="1">
    <citation type="submission" date="2023-01" db="EMBL/GenBank/DDBJ databases">
        <title>Novel species of the genus Vogesella isolated from rivers.</title>
        <authorList>
            <person name="Lu H."/>
        </authorList>
    </citation>
    <scope>NUCLEOTIDE SEQUENCE [LARGE SCALE GENOMIC DNA]</scope>
    <source>
        <strain evidence="7 8">DC21W</strain>
    </source>
</reference>
<comment type="function">
    <text evidence="5">Cell division factor that enhances FtsZ-ring assembly. Directly interacts with FtsZ and promotes bundling of FtsZ protofilaments, with a reduction in FtsZ GTPase activity.</text>
</comment>
<keyword evidence="3 5" id="KW-0717">Septation</keyword>
<dbReference type="NCBIfam" id="NF003656">
    <property type="entry name" value="PRK05287.1-4"/>
    <property type="match status" value="1"/>
</dbReference>
<dbReference type="RefSeq" id="WP_272751462.1">
    <property type="nucleotide sequence ID" value="NZ_JAQQLF010000008.1"/>
</dbReference>
<comment type="similarity">
    <text evidence="5">Belongs to the ZapD family.</text>
</comment>
<comment type="caution">
    <text evidence="7">The sequence shown here is derived from an EMBL/GenBank/DDBJ whole genome shotgun (WGS) entry which is preliminary data.</text>
</comment>
<dbReference type="PANTHER" id="PTHR39455">
    <property type="entry name" value="CELL DIVISION PROTEIN ZAPD"/>
    <property type="match status" value="1"/>
</dbReference>
<name>A0ABT5IY36_9NEIS</name>
<dbReference type="InterPro" id="IPR009777">
    <property type="entry name" value="ZapD"/>
</dbReference>
<keyword evidence="6" id="KW-0175">Coiled coil</keyword>
<dbReference type="InterPro" id="IPR027462">
    <property type="entry name" value="ZapD_C"/>
</dbReference>
<evidence type="ECO:0000313" key="7">
    <source>
        <dbReference type="EMBL" id="MDC7717111.1"/>
    </source>
</evidence>
<dbReference type="PANTHER" id="PTHR39455:SF1">
    <property type="entry name" value="CELL DIVISION PROTEIN ZAPD"/>
    <property type="match status" value="1"/>
</dbReference>
<dbReference type="EMBL" id="JAQQLF010000008">
    <property type="protein sequence ID" value="MDC7717111.1"/>
    <property type="molecule type" value="Genomic_DNA"/>
</dbReference>
<protein>
    <recommendedName>
        <fullName evidence="5">Cell division protein ZapD</fullName>
    </recommendedName>
    <alternativeName>
        <fullName evidence="5">Z ring-associated protein D</fullName>
    </alternativeName>
</protein>
<evidence type="ECO:0000256" key="1">
    <source>
        <dbReference type="ARBA" id="ARBA00022490"/>
    </source>
</evidence>
<comment type="subcellular location">
    <subcellularLocation>
        <location evidence="5">Cytoplasm</location>
    </subcellularLocation>
    <text evidence="5">Localizes to mid-cell in an FtsZ-dependent manner.</text>
</comment>
<keyword evidence="2 5" id="KW-0132">Cell division</keyword>
<evidence type="ECO:0000313" key="8">
    <source>
        <dbReference type="Proteomes" id="UP001219956"/>
    </source>
</evidence>